<dbReference type="SUPFAM" id="SSF47807">
    <property type="entry name" value="5' to 3' exonuclease, C-terminal subdomain"/>
    <property type="match status" value="1"/>
</dbReference>
<reference evidence="7" key="1">
    <citation type="journal article" date="2023" name="Commun. Biol.">
        <title>Genome analysis of Parmales, the sister group of diatoms, reveals the evolutionary specialization of diatoms from phago-mixotrophs to photoautotrophs.</title>
        <authorList>
            <person name="Ban H."/>
            <person name="Sato S."/>
            <person name="Yoshikawa S."/>
            <person name="Yamada K."/>
            <person name="Nakamura Y."/>
            <person name="Ichinomiya M."/>
            <person name="Sato N."/>
            <person name="Blanc-Mathieu R."/>
            <person name="Endo H."/>
            <person name="Kuwata A."/>
            <person name="Ogata H."/>
        </authorList>
    </citation>
    <scope>NUCLEOTIDE SEQUENCE [LARGE SCALE GENOMIC DNA]</scope>
    <source>
        <strain evidence="7">NIES 3701</strain>
    </source>
</reference>
<dbReference type="InterPro" id="IPR036279">
    <property type="entry name" value="5-3_exonuclease_C_sf"/>
</dbReference>
<feature type="region of interest" description="Disordered" evidence="4">
    <location>
        <begin position="483"/>
        <end position="530"/>
    </location>
</feature>
<dbReference type="Proteomes" id="UP001165085">
    <property type="component" value="Unassembled WGS sequence"/>
</dbReference>
<organism evidence="6 7">
    <name type="scientific">Triparma strigata</name>
    <dbReference type="NCBI Taxonomy" id="1606541"/>
    <lineage>
        <taxon>Eukaryota</taxon>
        <taxon>Sar</taxon>
        <taxon>Stramenopiles</taxon>
        <taxon>Ochrophyta</taxon>
        <taxon>Bolidophyceae</taxon>
        <taxon>Parmales</taxon>
        <taxon>Triparmaceae</taxon>
        <taxon>Triparma</taxon>
    </lineage>
</organism>
<feature type="region of interest" description="Disordered" evidence="4">
    <location>
        <begin position="151"/>
        <end position="176"/>
    </location>
</feature>
<feature type="compositionally biased region" description="Polar residues" evidence="4">
    <location>
        <begin position="486"/>
        <end position="498"/>
    </location>
</feature>
<dbReference type="SUPFAM" id="SSF56672">
    <property type="entry name" value="DNA/RNA polymerases"/>
    <property type="match status" value="1"/>
</dbReference>
<dbReference type="Gene3D" id="3.40.50.1010">
    <property type="entry name" value="5'-nuclease"/>
    <property type="match status" value="1"/>
</dbReference>
<keyword evidence="7" id="KW-1185">Reference proteome</keyword>
<dbReference type="PANTHER" id="PTHR42646">
    <property type="entry name" value="FLAP ENDONUCLEASE XNI"/>
    <property type="match status" value="1"/>
</dbReference>
<dbReference type="CDD" id="cd09859">
    <property type="entry name" value="PIN_53EXO"/>
    <property type="match status" value="1"/>
</dbReference>
<dbReference type="AlphaFoldDB" id="A0A9W6ZX79"/>
<keyword evidence="2" id="KW-0378">Hydrolase</keyword>
<dbReference type="SMART" id="SM00475">
    <property type="entry name" value="53EXOc"/>
    <property type="match status" value="1"/>
</dbReference>
<dbReference type="GO" id="GO:0017108">
    <property type="term" value="F:5'-flap endonuclease activity"/>
    <property type="evidence" value="ECO:0007669"/>
    <property type="project" value="InterPro"/>
</dbReference>
<protein>
    <recommendedName>
        <fullName evidence="5">5'-3' exonuclease domain-containing protein</fullName>
    </recommendedName>
</protein>
<evidence type="ECO:0000256" key="4">
    <source>
        <dbReference type="SAM" id="MobiDB-lite"/>
    </source>
</evidence>
<dbReference type="FunFam" id="1.10.150.20:FF:000003">
    <property type="entry name" value="DNA polymerase I"/>
    <property type="match status" value="1"/>
</dbReference>
<dbReference type="InterPro" id="IPR038969">
    <property type="entry name" value="FEN"/>
</dbReference>
<proteinExistence type="predicted"/>
<dbReference type="PANTHER" id="PTHR42646:SF2">
    <property type="entry name" value="5'-3' EXONUCLEASE FAMILY PROTEIN"/>
    <property type="match status" value="1"/>
</dbReference>
<dbReference type="Pfam" id="PF02739">
    <property type="entry name" value="5_3_exonuc_N"/>
    <property type="match status" value="1"/>
</dbReference>
<dbReference type="Gene3D" id="1.10.150.20">
    <property type="entry name" value="5' to 3' exonuclease, C-terminal subdomain"/>
    <property type="match status" value="1"/>
</dbReference>
<dbReference type="CDD" id="cd09898">
    <property type="entry name" value="H3TH_53EXO"/>
    <property type="match status" value="1"/>
</dbReference>
<dbReference type="Pfam" id="PF01367">
    <property type="entry name" value="5_3_exonuc"/>
    <property type="match status" value="1"/>
</dbReference>
<dbReference type="OrthoDB" id="275278at2759"/>
<dbReference type="InterPro" id="IPR043502">
    <property type="entry name" value="DNA/RNA_pol_sf"/>
</dbReference>
<evidence type="ECO:0000313" key="6">
    <source>
        <dbReference type="EMBL" id="GMH58635.1"/>
    </source>
</evidence>
<dbReference type="InterPro" id="IPR002421">
    <property type="entry name" value="5-3_exonuclease"/>
</dbReference>
<evidence type="ECO:0000256" key="2">
    <source>
        <dbReference type="ARBA" id="ARBA00022801"/>
    </source>
</evidence>
<dbReference type="InterPro" id="IPR008918">
    <property type="entry name" value="HhH2"/>
</dbReference>
<dbReference type="Gene3D" id="1.20.1060.10">
    <property type="entry name" value="Taq DNA Polymerase, Chain T, domain 4"/>
    <property type="match status" value="1"/>
</dbReference>
<keyword evidence="1" id="KW-0540">Nuclease</keyword>
<dbReference type="InterPro" id="IPR029060">
    <property type="entry name" value="PIN-like_dom_sf"/>
</dbReference>
<accession>A0A9W6ZX79</accession>
<dbReference type="EMBL" id="BRXY01000054">
    <property type="protein sequence ID" value="GMH58635.1"/>
    <property type="molecule type" value="Genomic_DNA"/>
</dbReference>
<name>A0A9W6ZX79_9STRA</name>
<dbReference type="SUPFAM" id="SSF88723">
    <property type="entry name" value="PIN domain-like"/>
    <property type="match status" value="1"/>
</dbReference>
<dbReference type="GO" id="GO:0003677">
    <property type="term" value="F:DNA binding"/>
    <property type="evidence" value="ECO:0007669"/>
    <property type="project" value="UniProtKB-KW"/>
</dbReference>
<dbReference type="SMART" id="SM00279">
    <property type="entry name" value="HhH2"/>
    <property type="match status" value="1"/>
</dbReference>
<feature type="domain" description="5'-3' exonuclease" evidence="5">
    <location>
        <begin position="183"/>
        <end position="450"/>
    </location>
</feature>
<dbReference type="InterPro" id="IPR020046">
    <property type="entry name" value="5-3_exonucl_a-hlix_arch_N"/>
</dbReference>
<comment type="caution">
    <text evidence="6">The sequence shown here is derived from an EMBL/GenBank/DDBJ whole genome shotgun (WGS) entry which is preliminary data.</text>
</comment>
<keyword evidence="3" id="KW-0238">DNA-binding</keyword>
<dbReference type="GO" id="GO:0033567">
    <property type="term" value="P:DNA replication, Okazaki fragment processing"/>
    <property type="evidence" value="ECO:0007669"/>
    <property type="project" value="InterPro"/>
</dbReference>
<evidence type="ECO:0000256" key="1">
    <source>
        <dbReference type="ARBA" id="ARBA00022722"/>
    </source>
</evidence>
<evidence type="ECO:0000259" key="5">
    <source>
        <dbReference type="SMART" id="SM00475"/>
    </source>
</evidence>
<evidence type="ECO:0000256" key="3">
    <source>
        <dbReference type="ARBA" id="ARBA00023125"/>
    </source>
</evidence>
<dbReference type="GO" id="GO:0008409">
    <property type="term" value="F:5'-3' exonuclease activity"/>
    <property type="evidence" value="ECO:0007669"/>
    <property type="project" value="InterPro"/>
</dbReference>
<evidence type="ECO:0000313" key="7">
    <source>
        <dbReference type="Proteomes" id="UP001165085"/>
    </source>
</evidence>
<dbReference type="InterPro" id="IPR020045">
    <property type="entry name" value="DNA_polI_H3TH"/>
</dbReference>
<gene>
    <name evidence="6" type="ORF">TrST_g7221</name>
</gene>
<sequence>MNGINGVNGILRCLRPRLCPKTSPGLLRHLSSSLSSAVPSAGGTGGDGTGGDGYFNVDSEFYRKANEGTGSRTYMETLKERQGVLESEIFSIAGGPFNLNSRAQLSKVIHGSGPTQSVSKDSLDAMAGGGNPLAGKVLKYREITSQIKRVEQSENRKAERRIRSSNLASKAAEGENGVTTGRDPLVLIDSSAYIFRSYYAMPPLHRSDGTPTGAVLGFCNMLNKLVMERLLRGERPRLVMVFDCGGKNFRHELYSEYKGNRPPCPVDLIPQFELIKDMASAYGVQRILAEGYEADDVIATLASRGVERGVNVNVVSSDKDLMQLVDDGGEGRGSCVLIDPMKQKRVGVEQVVEKWGVTPDKLGDVLALAGDTADNVPGVKGIGPKIASGLINEYGGLEELLERTDEVKQNKRREALQGSIETARLSRQLVELVRDVPTDKIEGMDNLEVEELRMEELDEDRLLNFYQEMGFRDIRRRMKNMFEGSVNGQPGAGSSVSNYVRKRRGGGGDGDGKEGEGGGGDAQKFDDVPF</sequence>